<gene>
    <name evidence="1" type="ORF">HBR001_LOCUS312</name>
</gene>
<dbReference type="AlphaFoldDB" id="A0AAV0SWD0"/>
<reference evidence="1" key="1">
    <citation type="submission" date="2022-12" db="EMBL/GenBank/DDBJ databases">
        <authorList>
            <person name="Webb A."/>
        </authorList>
    </citation>
    <scope>NUCLEOTIDE SEQUENCE</scope>
    <source>
        <strain evidence="1">Hp1</strain>
    </source>
</reference>
<dbReference type="Proteomes" id="UP001162031">
    <property type="component" value="Unassembled WGS sequence"/>
</dbReference>
<accession>A0AAV0SWD0</accession>
<keyword evidence="2" id="KW-1185">Reference proteome</keyword>
<proteinExistence type="predicted"/>
<evidence type="ECO:0000313" key="1">
    <source>
        <dbReference type="EMBL" id="CAI5709616.1"/>
    </source>
</evidence>
<dbReference type="EMBL" id="CANTFL010000034">
    <property type="protein sequence ID" value="CAI5709616.1"/>
    <property type="molecule type" value="Genomic_DNA"/>
</dbReference>
<name>A0AAV0SWD0_HYABA</name>
<sequence length="217" mass="24779">MVVRADNRKKRNYDKRLLMTYKMGLERIQNGEDIAGVTDRIHHEDLPRTLRSYISRVGGLSDDTGEVEDDADTAHVAVEDADRSADRDARRDAERFTEMMQATQRVPLFAMPSVALQVTLKMLRLVPLIVMVMLMYQSKLVIKVAPIVTLLMMSKISSKLRRTDAWMDNESSDQGDDSRDPAHHVEDVVEEYVERMPGRTMKLMVKVMLVAILLVMS</sequence>
<protein>
    <submittedName>
        <fullName evidence="1">Uncharacterized protein</fullName>
    </submittedName>
</protein>
<organism evidence="1 2">
    <name type="scientific">Hyaloperonospora brassicae</name>
    <name type="common">Brassica downy mildew</name>
    <name type="synonym">Peronospora brassicae</name>
    <dbReference type="NCBI Taxonomy" id="162125"/>
    <lineage>
        <taxon>Eukaryota</taxon>
        <taxon>Sar</taxon>
        <taxon>Stramenopiles</taxon>
        <taxon>Oomycota</taxon>
        <taxon>Peronosporomycetes</taxon>
        <taxon>Peronosporales</taxon>
        <taxon>Peronosporaceae</taxon>
        <taxon>Hyaloperonospora</taxon>
    </lineage>
</organism>
<comment type="caution">
    <text evidence="1">The sequence shown here is derived from an EMBL/GenBank/DDBJ whole genome shotgun (WGS) entry which is preliminary data.</text>
</comment>
<evidence type="ECO:0000313" key="2">
    <source>
        <dbReference type="Proteomes" id="UP001162031"/>
    </source>
</evidence>